<sequence>MTDSRTHLSVRAFEFDVEEPEEEDTHRNDYISDADRGTVVKPLLLREAVVADAGVSMHYPTTAGSGLPTDPDVVFGMSHSHLLAPAPICSTVVGSDPGPSVAKSVMTALLAGSPQRLSTSDVHGRVKSPLAYGTDVSTPQRHSILRMNAGYRENSRHILKKSASVEFAMNYDHEQVAPSIHASAPFIGREPRRLTFEEKAELYRVRPDLEIGVAPFCTESADEVNRRNQRRVVFSIFGGMISIIILLVFVSMWDQNK</sequence>
<accession>A0AAV0T501</accession>
<keyword evidence="3" id="KW-1185">Reference proteome</keyword>
<feature type="transmembrane region" description="Helical" evidence="1">
    <location>
        <begin position="232"/>
        <end position="253"/>
    </location>
</feature>
<dbReference type="Proteomes" id="UP001162031">
    <property type="component" value="Unassembled WGS sequence"/>
</dbReference>
<dbReference type="EMBL" id="CANTFL010000137">
    <property type="protein sequence ID" value="CAI5714918.1"/>
    <property type="molecule type" value="Genomic_DNA"/>
</dbReference>
<evidence type="ECO:0000313" key="2">
    <source>
        <dbReference type="EMBL" id="CAI5714918.1"/>
    </source>
</evidence>
<reference evidence="2" key="1">
    <citation type="submission" date="2022-12" db="EMBL/GenBank/DDBJ databases">
        <authorList>
            <person name="Webb A."/>
        </authorList>
    </citation>
    <scope>NUCLEOTIDE SEQUENCE</scope>
    <source>
        <strain evidence="2">Hp1</strain>
    </source>
</reference>
<evidence type="ECO:0000313" key="3">
    <source>
        <dbReference type="Proteomes" id="UP001162031"/>
    </source>
</evidence>
<keyword evidence="1" id="KW-0472">Membrane</keyword>
<protein>
    <submittedName>
        <fullName evidence="2">Uncharacterized protein</fullName>
    </submittedName>
</protein>
<comment type="caution">
    <text evidence="2">The sequence shown here is derived from an EMBL/GenBank/DDBJ whole genome shotgun (WGS) entry which is preliminary data.</text>
</comment>
<gene>
    <name evidence="2" type="ORF">HBR001_LOCUS1334</name>
</gene>
<organism evidence="2 3">
    <name type="scientific">Hyaloperonospora brassicae</name>
    <name type="common">Brassica downy mildew</name>
    <name type="synonym">Peronospora brassicae</name>
    <dbReference type="NCBI Taxonomy" id="162125"/>
    <lineage>
        <taxon>Eukaryota</taxon>
        <taxon>Sar</taxon>
        <taxon>Stramenopiles</taxon>
        <taxon>Oomycota</taxon>
        <taxon>Peronosporomycetes</taxon>
        <taxon>Peronosporales</taxon>
        <taxon>Peronosporaceae</taxon>
        <taxon>Hyaloperonospora</taxon>
    </lineage>
</organism>
<name>A0AAV0T501_HYABA</name>
<evidence type="ECO:0000256" key="1">
    <source>
        <dbReference type="SAM" id="Phobius"/>
    </source>
</evidence>
<proteinExistence type="predicted"/>
<dbReference type="AlphaFoldDB" id="A0AAV0T501"/>
<keyword evidence="1" id="KW-1133">Transmembrane helix</keyword>
<keyword evidence="1" id="KW-0812">Transmembrane</keyword>